<dbReference type="Proteomes" id="UP000663828">
    <property type="component" value="Unassembled WGS sequence"/>
</dbReference>
<gene>
    <name evidence="2" type="ORF">EDS130_LOCUS44152</name>
    <name evidence="3" type="ORF">XAT740_LOCUS56791</name>
</gene>
<dbReference type="EMBL" id="CAJNOR010011351">
    <property type="protein sequence ID" value="CAF1660625.1"/>
    <property type="molecule type" value="Genomic_DNA"/>
</dbReference>
<organism evidence="3 4">
    <name type="scientific">Adineta ricciae</name>
    <name type="common">Rotifer</name>
    <dbReference type="NCBI Taxonomy" id="249248"/>
    <lineage>
        <taxon>Eukaryota</taxon>
        <taxon>Metazoa</taxon>
        <taxon>Spiralia</taxon>
        <taxon>Gnathifera</taxon>
        <taxon>Rotifera</taxon>
        <taxon>Eurotatoria</taxon>
        <taxon>Bdelloidea</taxon>
        <taxon>Adinetida</taxon>
        <taxon>Adinetidae</taxon>
        <taxon>Adineta</taxon>
    </lineage>
</organism>
<proteinExistence type="predicted"/>
<evidence type="ECO:0000313" key="4">
    <source>
        <dbReference type="Proteomes" id="UP000663828"/>
    </source>
</evidence>
<name>A0A816FEU1_ADIRI</name>
<evidence type="ECO:0000313" key="2">
    <source>
        <dbReference type="EMBL" id="CAF1525220.1"/>
    </source>
</evidence>
<dbReference type="EMBL" id="CAJNOJ010000812">
    <property type="protein sequence ID" value="CAF1525220.1"/>
    <property type="molecule type" value="Genomic_DNA"/>
</dbReference>
<protein>
    <submittedName>
        <fullName evidence="3">Uncharacterized protein</fullName>
    </submittedName>
</protein>
<dbReference type="AlphaFoldDB" id="A0A816FEU1"/>
<dbReference type="Proteomes" id="UP000663852">
    <property type="component" value="Unassembled WGS sequence"/>
</dbReference>
<keyword evidence="4" id="KW-1185">Reference proteome</keyword>
<keyword evidence="1" id="KW-0812">Transmembrane</keyword>
<evidence type="ECO:0000256" key="1">
    <source>
        <dbReference type="SAM" id="Phobius"/>
    </source>
</evidence>
<accession>A0A816FEU1</accession>
<sequence>MSCQYVFITRLIIIAAAAVIVAVTYYKLYLPVNPVFSSILFKNNLRPFFTIWCGSACVAGFVSDEYYNLWKYLENEYGWKEVADLSSQNRTWFSNDTIRSYFHRYFNQIPDLILYNHVFETARYHSTLKDWELIRHPWFFIEDIHAWTENDRVLKKSAMVPMENIVTAFPYKLDEVYCRTSPQGPPQWFSFHRTWLPHSASPSFHLPYNRNPKMKIFLSGAITSFYPYREIFLEMHKKMPVGAPNNTIIYHPHPGYAPLNNQTRLSAHEAYGRMINTYFAAVTSTSIMNYVLAKIFEIPAAGALLIVNSEAIPMLARLRLYENVHYVAYNKTNIELIFSDVLSARSFEKYEKIRWTAHQTIMEYHTTDRRALFLHNLAMNNYIHSTPKSIAP</sequence>
<reference evidence="3" key="1">
    <citation type="submission" date="2021-02" db="EMBL/GenBank/DDBJ databases">
        <authorList>
            <person name="Nowell W R."/>
        </authorList>
    </citation>
    <scope>NUCLEOTIDE SEQUENCE</scope>
</reference>
<keyword evidence="1" id="KW-0472">Membrane</keyword>
<keyword evidence="1" id="KW-1133">Transmembrane helix</keyword>
<evidence type="ECO:0000313" key="3">
    <source>
        <dbReference type="EMBL" id="CAF1660625.1"/>
    </source>
</evidence>
<feature type="transmembrane region" description="Helical" evidence="1">
    <location>
        <begin position="7"/>
        <end position="28"/>
    </location>
</feature>
<dbReference type="OrthoDB" id="10034067at2759"/>
<comment type="caution">
    <text evidence="3">The sequence shown here is derived from an EMBL/GenBank/DDBJ whole genome shotgun (WGS) entry which is preliminary data.</text>
</comment>